<dbReference type="Gene3D" id="1.10.10.10">
    <property type="entry name" value="Winged helix-like DNA-binding domain superfamily/Winged helix DNA-binding domain"/>
    <property type="match status" value="1"/>
</dbReference>
<feature type="region of interest" description="Disordered" evidence="1">
    <location>
        <begin position="210"/>
        <end position="243"/>
    </location>
</feature>
<organism evidence="3 4">
    <name type="scientific">Capillimicrobium parvum</name>
    <dbReference type="NCBI Taxonomy" id="2884022"/>
    <lineage>
        <taxon>Bacteria</taxon>
        <taxon>Bacillati</taxon>
        <taxon>Actinomycetota</taxon>
        <taxon>Thermoleophilia</taxon>
        <taxon>Solirubrobacterales</taxon>
        <taxon>Capillimicrobiaceae</taxon>
        <taxon>Capillimicrobium</taxon>
    </lineage>
</organism>
<dbReference type="AlphaFoldDB" id="A0A9E7C1S1"/>
<evidence type="ECO:0000313" key="3">
    <source>
        <dbReference type="EMBL" id="UGS37785.1"/>
    </source>
</evidence>
<dbReference type="KEGG" id="sbae:DSM104329_04206"/>
<dbReference type="Proteomes" id="UP001162834">
    <property type="component" value="Chromosome"/>
</dbReference>
<keyword evidence="4" id="KW-1185">Reference proteome</keyword>
<feature type="region of interest" description="Disordered" evidence="1">
    <location>
        <begin position="19"/>
        <end position="61"/>
    </location>
</feature>
<sequence>MHAMHTRCEDPRVIGWLAMSGRGGPGRHGHGHGRHGHGSGRGSWSGGPPFGFGGPGRGGPMGFRKRMRRGDVRAALLVLLEEEPRNGYGLMQELEARSQGVWRPSPGSVYPALAQLEDEGLVRADETEGRKLFSLTDAGKAHVDEHREELGVPWEAVSEDVGEGAIDLRNLVWQVGAATMQVLQAGTEAQVDKAREVLAEARRSLYRILADDVPAGDEPAGEAPAGDDRTGDEPAGYDAPNAG</sequence>
<dbReference type="InterPro" id="IPR005149">
    <property type="entry name" value="Tscrpt_reg_PadR_N"/>
</dbReference>
<evidence type="ECO:0000313" key="4">
    <source>
        <dbReference type="Proteomes" id="UP001162834"/>
    </source>
</evidence>
<dbReference type="InterPro" id="IPR036390">
    <property type="entry name" value="WH_DNA-bd_sf"/>
</dbReference>
<dbReference type="SUPFAM" id="SSF46785">
    <property type="entry name" value="Winged helix' DNA-binding domain"/>
    <property type="match status" value="1"/>
</dbReference>
<protein>
    <recommendedName>
        <fullName evidence="2">Transcription regulator PadR N-terminal domain-containing protein</fullName>
    </recommendedName>
</protein>
<gene>
    <name evidence="3" type="ORF">DSM104329_04206</name>
</gene>
<dbReference type="InterPro" id="IPR036388">
    <property type="entry name" value="WH-like_DNA-bd_sf"/>
</dbReference>
<reference evidence="3" key="1">
    <citation type="journal article" date="2022" name="Int. J. Syst. Evol. Microbiol.">
        <title>Pseudomonas aegrilactucae sp. nov. and Pseudomonas morbosilactucae sp. nov., pathogens causing bacterial rot of lettuce in Japan.</title>
        <authorList>
            <person name="Sawada H."/>
            <person name="Fujikawa T."/>
            <person name="Satou M."/>
        </authorList>
    </citation>
    <scope>NUCLEOTIDE SEQUENCE</scope>
    <source>
        <strain evidence="3">0166_1</strain>
    </source>
</reference>
<evidence type="ECO:0000256" key="1">
    <source>
        <dbReference type="SAM" id="MobiDB-lite"/>
    </source>
</evidence>
<dbReference type="PANTHER" id="PTHR43252">
    <property type="entry name" value="TRANSCRIPTIONAL REGULATOR YQJI"/>
    <property type="match status" value="1"/>
</dbReference>
<dbReference type="EMBL" id="CP087164">
    <property type="protein sequence ID" value="UGS37785.1"/>
    <property type="molecule type" value="Genomic_DNA"/>
</dbReference>
<name>A0A9E7C1S1_9ACTN</name>
<feature type="domain" description="Transcription regulator PadR N-terminal" evidence="2">
    <location>
        <begin position="76"/>
        <end position="143"/>
    </location>
</feature>
<accession>A0A9E7C1S1</accession>
<dbReference type="Pfam" id="PF03551">
    <property type="entry name" value="PadR"/>
    <property type="match status" value="1"/>
</dbReference>
<feature type="compositionally biased region" description="Gly residues" evidence="1">
    <location>
        <begin position="39"/>
        <end position="61"/>
    </location>
</feature>
<evidence type="ECO:0000259" key="2">
    <source>
        <dbReference type="Pfam" id="PF03551"/>
    </source>
</evidence>
<proteinExistence type="predicted"/>
<feature type="compositionally biased region" description="Basic residues" evidence="1">
    <location>
        <begin position="25"/>
        <end position="38"/>
    </location>
</feature>
<dbReference type="PANTHER" id="PTHR43252:SF2">
    <property type="entry name" value="TRANSCRIPTION REGULATOR, PADR-LIKE FAMILY"/>
    <property type="match status" value="1"/>
</dbReference>